<keyword evidence="8" id="KW-0288">FMN</keyword>
<reference evidence="12 13" key="1">
    <citation type="submission" date="2023-08" db="EMBL/GenBank/DDBJ databases">
        <title>A Necator americanus chromosomal reference genome.</title>
        <authorList>
            <person name="Ilik V."/>
            <person name="Petrzelkova K.J."/>
            <person name="Pardy F."/>
            <person name="Fuh T."/>
            <person name="Niatou-Singa F.S."/>
            <person name="Gouil Q."/>
            <person name="Baker L."/>
            <person name="Ritchie M.E."/>
            <person name="Jex A.R."/>
            <person name="Gazzola D."/>
            <person name="Li H."/>
            <person name="Toshio Fujiwara R."/>
            <person name="Zhan B."/>
            <person name="Aroian R.V."/>
            <person name="Pafco B."/>
            <person name="Schwarz E.M."/>
        </authorList>
    </citation>
    <scope>NUCLEOTIDE SEQUENCE [LARGE SCALE GENOMIC DNA]</scope>
    <source>
        <strain evidence="12 13">Aroian</strain>
        <tissue evidence="12">Whole animal</tissue>
    </source>
</reference>
<evidence type="ECO:0000256" key="2">
    <source>
        <dbReference type="ARBA" id="ARBA00003691"/>
    </source>
</evidence>
<evidence type="ECO:0000256" key="4">
    <source>
        <dbReference type="ARBA" id="ARBA00005037"/>
    </source>
</evidence>
<dbReference type="InterPro" id="IPR019740">
    <property type="entry name" value="Pyridox_Oxase_CS"/>
</dbReference>
<evidence type="ECO:0000313" key="12">
    <source>
        <dbReference type="EMBL" id="KAK6741166.1"/>
    </source>
</evidence>
<evidence type="ECO:0000256" key="7">
    <source>
        <dbReference type="ARBA" id="ARBA00022630"/>
    </source>
</evidence>
<keyword evidence="7" id="KW-0285">Flavoprotein</keyword>
<evidence type="ECO:0000259" key="10">
    <source>
        <dbReference type="Pfam" id="PF01243"/>
    </source>
</evidence>
<dbReference type="Pfam" id="PF10590">
    <property type="entry name" value="PNP_phzG_C"/>
    <property type="match status" value="1"/>
</dbReference>
<feature type="domain" description="Pyridoxine 5'-phosphate oxidase dimerisation C-terminal" evidence="11">
    <location>
        <begin position="231"/>
        <end position="271"/>
    </location>
</feature>
<evidence type="ECO:0000313" key="13">
    <source>
        <dbReference type="Proteomes" id="UP001303046"/>
    </source>
</evidence>
<evidence type="ECO:0000256" key="6">
    <source>
        <dbReference type="ARBA" id="ARBA00012801"/>
    </source>
</evidence>
<comment type="pathway">
    <text evidence="3">Cofactor metabolism; pyridoxal 5'-phosphate salvage; pyridoxal 5'-phosphate from pyridoxamine 5'-phosphate: step 1/1.</text>
</comment>
<proteinExistence type="inferred from homology"/>
<protein>
    <recommendedName>
        <fullName evidence="6">pyridoxal 5'-phosphate synthase</fullName>
        <ecNumber evidence="6">1.4.3.5</ecNumber>
    </recommendedName>
</protein>
<feature type="domain" description="Pyridoxamine 5'-phosphate oxidase N-terminal" evidence="10">
    <location>
        <begin position="97"/>
        <end position="207"/>
    </location>
</feature>
<keyword evidence="9" id="KW-0560">Oxidoreductase</keyword>
<dbReference type="InterPro" id="IPR011576">
    <property type="entry name" value="Pyridox_Oxase_N"/>
</dbReference>
<keyword evidence="13" id="KW-1185">Reference proteome</keyword>
<dbReference type="PANTHER" id="PTHR10851">
    <property type="entry name" value="PYRIDOXINE-5-PHOSPHATE OXIDASE"/>
    <property type="match status" value="1"/>
</dbReference>
<evidence type="ECO:0000256" key="1">
    <source>
        <dbReference type="ARBA" id="ARBA00001917"/>
    </source>
</evidence>
<dbReference type="InterPro" id="IPR000659">
    <property type="entry name" value="Pyridox_Oxase"/>
</dbReference>
<name>A0ABR1CTC5_NECAM</name>
<dbReference type="InterPro" id="IPR019576">
    <property type="entry name" value="Pyridoxamine_oxidase_dimer_C"/>
</dbReference>
<dbReference type="EMBL" id="JAVFWL010000003">
    <property type="protein sequence ID" value="KAK6741166.1"/>
    <property type="molecule type" value="Genomic_DNA"/>
</dbReference>
<evidence type="ECO:0000256" key="3">
    <source>
        <dbReference type="ARBA" id="ARBA00004738"/>
    </source>
</evidence>
<accession>A0ABR1CTC5</accession>
<comment type="pathway">
    <text evidence="4">Cofactor metabolism; pyridoxal 5'-phosphate salvage; pyridoxal 5'-phosphate from pyridoxine 5'-phosphate: step 1/1.</text>
</comment>
<comment type="caution">
    <text evidence="12">The sequence shown here is derived from an EMBL/GenBank/DDBJ whole genome shotgun (WGS) entry which is preliminary data.</text>
</comment>
<dbReference type="Proteomes" id="UP001303046">
    <property type="component" value="Unassembled WGS sequence"/>
</dbReference>
<comment type="function">
    <text evidence="2">Catalyzes the oxidation of either pyridoxine 5'-phosphate (PNP) or pyridoxamine 5'-phosphate (PMP) into pyridoxal 5'-phosphate (PLP).</text>
</comment>
<dbReference type="Gene3D" id="2.30.110.10">
    <property type="entry name" value="Electron Transport, Fmn-binding Protein, Chain A"/>
    <property type="match status" value="1"/>
</dbReference>
<dbReference type="PROSITE" id="PS01064">
    <property type="entry name" value="PYRIDOX_OXIDASE"/>
    <property type="match status" value="1"/>
</dbReference>
<gene>
    <name evidence="12" type="primary">Necator_chrIII.g9945</name>
    <name evidence="12" type="ORF">RB195_009180</name>
</gene>
<organism evidence="12 13">
    <name type="scientific">Necator americanus</name>
    <name type="common">Human hookworm</name>
    <dbReference type="NCBI Taxonomy" id="51031"/>
    <lineage>
        <taxon>Eukaryota</taxon>
        <taxon>Metazoa</taxon>
        <taxon>Ecdysozoa</taxon>
        <taxon>Nematoda</taxon>
        <taxon>Chromadorea</taxon>
        <taxon>Rhabditida</taxon>
        <taxon>Rhabditina</taxon>
        <taxon>Rhabditomorpha</taxon>
        <taxon>Strongyloidea</taxon>
        <taxon>Ancylostomatidae</taxon>
        <taxon>Bunostominae</taxon>
        <taxon>Necator</taxon>
    </lineage>
</organism>
<dbReference type="Pfam" id="PF01243">
    <property type="entry name" value="PNPOx_N"/>
    <property type="match status" value="1"/>
</dbReference>
<comment type="similarity">
    <text evidence="5">Belongs to the pyridoxamine 5'-phosphate oxidase family.</text>
</comment>
<dbReference type="SUPFAM" id="SSF50475">
    <property type="entry name" value="FMN-binding split barrel"/>
    <property type="match status" value="1"/>
</dbReference>
<dbReference type="NCBIfam" id="NF004231">
    <property type="entry name" value="PRK05679.1"/>
    <property type="match status" value="1"/>
</dbReference>
<dbReference type="NCBIfam" id="TIGR00558">
    <property type="entry name" value="pdxH"/>
    <property type="match status" value="1"/>
</dbReference>
<sequence>MSETSDDDGIEQLPPTYRFERSHLRNCTKQRFLLIRSFSKCLRLAMDEPPLDIRGWRNPYLNKEEPEVLEENLPTRDPHKLFDVWFKKIAEIKSTTFEELNTCCFSTVGKDMRPSSRIVLLKAYSAEGFSFFTNYNSRKGKQLEENPYACMLFYWANRHRQIRIEGKVEKLSQEAAVEYWNSRPLSSRIGSKSSEQSTVIPSRQFLIDKRKALQELAEKEGEAAITKPESWGGYILIPDYFEFWQGQSDRVHDRLEFRKTGDKWVMQRLSP</sequence>
<dbReference type="EC" id="1.4.3.5" evidence="6"/>
<evidence type="ECO:0000256" key="5">
    <source>
        <dbReference type="ARBA" id="ARBA00007301"/>
    </source>
</evidence>
<evidence type="ECO:0000259" key="11">
    <source>
        <dbReference type="Pfam" id="PF10590"/>
    </source>
</evidence>
<dbReference type="InterPro" id="IPR012349">
    <property type="entry name" value="Split_barrel_FMN-bd"/>
</dbReference>
<evidence type="ECO:0000256" key="8">
    <source>
        <dbReference type="ARBA" id="ARBA00022643"/>
    </source>
</evidence>
<dbReference type="PANTHER" id="PTHR10851:SF0">
    <property type="entry name" value="PYRIDOXINE-5'-PHOSPHATE OXIDASE"/>
    <property type="match status" value="1"/>
</dbReference>
<evidence type="ECO:0000256" key="9">
    <source>
        <dbReference type="ARBA" id="ARBA00023002"/>
    </source>
</evidence>
<comment type="cofactor">
    <cofactor evidence="1">
        <name>FMN</name>
        <dbReference type="ChEBI" id="CHEBI:58210"/>
    </cofactor>
</comment>